<proteinExistence type="inferred from homology"/>
<dbReference type="SUPFAM" id="SSF52129">
    <property type="entry name" value="Caspase-like"/>
    <property type="match status" value="1"/>
</dbReference>
<dbReference type="InterPro" id="IPR036366">
    <property type="entry name" value="PGBDSf"/>
</dbReference>
<name>A0ABY8F7M0_9HYPH</name>
<dbReference type="Proteomes" id="UP001209803">
    <property type="component" value="Chromosome"/>
</dbReference>
<evidence type="ECO:0000313" key="4">
    <source>
        <dbReference type="EMBL" id="WFE91498.1"/>
    </source>
</evidence>
<protein>
    <submittedName>
        <fullName evidence="4">Caspase family protein</fullName>
    </submittedName>
</protein>
<sequence>MQKPTLLFLLVLGMLWQPVASLAASDRVALVIGNASYRHATQLSNPINDATLIADKLTDLGFRVHLVRDAGFEKFTAALRKFETDLQSASTGMFYYAGHGMQFREENFLLATDAAIIDQQDVVTSGKNLNEIIGMMETHVPLSLVFIDACRNNPFADNLRQKLAGRARALGLSRGLAVPEQTANSLVAFATKPNEVALDGDTHNSPFTTALAKHIVTPNIEVSTMLKRVTRDVLEATGHQQRPEVVASMSSEFYFFHNSALVAPVVTYDNDVEREAAATLALKEAVRNNTVIGYRTILEQFPKTAASDVADSLLKELQQEKTSGSSRASQEQTELTVSAQTLLDRMSEASRTGAPLTVASTAPDVIEQSLSLGVEGYKKIQTALNMLGHDAGTEDGVFGAKSRSALREFQIATKIEETGYVDQTALLQLIKVFEETPKVLDGLWQLQVHRFNPHPEDPYQVNARTHLSSADLRFRDGQFFLLDWTNLAGASRQDDRNPFANFRGVVSQDKKLTLRLEADYLFGKRKVRTVEIRGTLPEFVAYGSTLGFTGPRLERNGPKDEMWVRVELKRKPPEKTN</sequence>
<dbReference type="InterPro" id="IPR015917">
    <property type="entry name" value="Pept_C14A"/>
</dbReference>
<feature type="chain" id="PRO_5047195078" evidence="2">
    <location>
        <begin position="24"/>
        <end position="577"/>
    </location>
</feature>
<dbReference type="SMART" id="SM00115">
    <property type="entry name" value="CASc"/>
    <property type="match status" value="1"/>
</dbReference>
<organism evidence="4 5">
    <name type="scientific">Roseibium porphyridii</name>
    <dbReference type="NCBI Taxonomy" id="2866279"/>
    <lineage>
        <taxon>Bacteria</taxon>
        <taxon>Pseudomonadati</taxon>
        <taxon>Pseudomonadota</taxon>
        <taxon>Alphaproteobacteria</taxon>
        <taxon>Hyphomicrobiales</taxon>
        <taxon>Stappiaceae</taxon>
        <taxon>Roseibium</taxon>
    </lineage>
</organism>
<dbReference type="PANTHER" id="PTHR22576:SF37">
    <property type="entry name" value="MUCOSA-ASSOCIATED LYMPHOID TISSUE LYMPHOMA TRANSLOCATION PROTEIN 1"/>
    <property type="match status" value="1"/>
</dbReference>
<evidence type="ECO:0000259" key="3">
    <source>
        <dbReference type="PROSITE" id="PS50208"/>
    </source>
</evidence>
<feature type="domain" description="Caspase family p20" evidence="3">
    <location>
        <begin position="25"/>
        <end position="102"/>
    </location>
</feature>
<dbReference type="Pfam" id="PF01471">
    <property type="entry name" value="PG_binding_1"/>
    <property type="match status" value="1"/>
</dbReference>
<dbReference type="Gene3D" id="1.10.101.10">
    <property type="entry name" value="PGBD-like superfamily/PGBD"/>
    <property type="match status" value="1"/>
</dbReference>
<reference evidence="4 5" key="1">
    <citation type="submission" date="2023-03" db="EMBL/GenBank/DDBJ databases">
        <title>Roseibium porphyridii sp. nov. and Roseibium rhodosorbium sp. nov. isolated from marine algae, Porphyridium cruentum and Rhodosorus marinus, respectively.</title>
        <authorList>
            <person name="Lee M.W."/>
            <person name="Choi B.J."/>
            <person name="Lee J.K."/>
            <person name="Choi D.G."/>
            <person name="Baek J.H."/>
            <person name="Bayburt H."/>
            <person name="Kim J.M."/>
            <person name="Han D.M."/>
            <person name="Kim K.H."/>
            <person name="Jeon C.O."/>
        </authorList>
    </citation>
    <scope>NUCLEOTIDE SEQUENCE [LARGE SCALE GENOMIC DNA]</scope>
    <source>
        <strain evidence="4 5">KMA01</strain>
    </source>
</reference>
<dbReference type="InterPro" id="IPR011600">
    <property type="entry name" value="Pept_C14_caspase"/>
</dbReference>
<dbReference type="PROSITE" id="PS50208">
    <property type="entry name" value="CASPASE_P20"/>
    <property type="match status" value="1"/>
</dbReference>
<dbReference type="Pfam" id="PF00656">
    <property type="entry name" value="Peptidase_C14"/>
    <property type="match status" value="1"/>
</dbReference>
<dbReference type="SUPFAM" id="SSF47090">
    <property type="entry name" value="PGBD-like"/>
    <property type="match status" value="1"/>
</dbReference>
<evidence type="ECO:0000256" key="2">
    <source>
        <dbReference type="SAM" id="SignalP"/>
    </source>
</evidence>
<evidence type="ECO:0000256" key="1">
    <source>
        <dbReference type="ARBA" id="ARBA00010134"/>
    </source>
</evidence>
<dbReference type="InterPro" id="IPR036365">
    <property type="entry name" value="PGBD-like_sf"/>
</dbReference>
<dbReference type="InterPro" id="IPR029030">
    <property type="entry name" value="Caspase-like_dom_sf"/>
</dbReference>
<comment type="similarity">
    <text evidence="1">Belongs to the peptidase C14A family.</text>
</comment>
<dbReference type="PANTHER" id="PTHR22576">
    <property type="entry name" value="MUCOSA ASSOCIATED LYMPHOID TISSUE LYMPHOMA TRANSLOCATION PROTEIN 1/PARACASPASE"/>
    <property type="match status" value="1"/>
</dbReference>
<dbReference type="InterPro" id="IPR052039">
    <property type="entry name" value="Caspase-related_regulators"/>
</dbReference>
<dbReference type="InterPro" id="IPR002477">
    <property type="entry name" value="Peptidoglycan-bd-like"/>
</dbReference>
<gene>
    <name evidence="4" type="ORF">K1718_09100</name>
</gene>
<feature type="signal peptide" evidence="2">
    <location>
        <begin position="1"/>
        <end position="23"/>
    </location>
</feature>
<dbReference type="Gene3D" id="3.40.50.1460">
    <property type="match status" value="1"/>
</dbReference>
<accession>A0ABY8F7M0</accession>
<evidence type="ECO:0000313" key="5">
    <source>
        <dbReference type="Proteomes" id="UP001209803"/>
    </source>
</evidence>
<dbReference type="RefSeq" id="WP_265683960.1">
    <property type="nucleotide sequence ID" value="NZ_CP120863.1"/>
</dbReference>
<keyword evidence="2" id="KW-0732">Signal</keyword>
<keyword evidence="5" id="KW-1185">Reference proteome</keyword>
<dbReference type="InterPro" id="IPR001309">
    <property type="entry name" value="Pept_C14_p20"/>
</dbReference>
<dbReference type="EMBL" id="CP120863">
    <property type="protein sequence ID" value="WFE91498.1"/>
    <property type="molecule type" value="Genomic_DNA"/>
</dbReference>